<dbReference type="InterPro" id="IPR010285">
    <property type="entry name" value="DNA_helicase_pif1-like_DEAD"/>
</dbReference>
<dbReference type="Gene3D" id="3.30.420.10">
    <property type="entry name" value="Ribonuclease H-like superfamily/Ribonuclease H"/>
    <property type="match status" value="1"/>
</dbReference>
<feature type="compositionally biased region" description="Basic and acidic residues" evidence="2">
    <location>
        <begin position="441"/>
        <end position="451"/>
    </location>
</feature>
<dbReference type="PANTHER" id="PTHR10492:SF57">
    <property type="entry name" value="ATP-DEPENDENT DNA HELICASE"/>
    <property type="match status" value="1"/>
</dbReference>
<evidence type="ECO:0000256" key="1">
    <source>
        <dbReference type="RuleBase" id="RU363044"/>
    </source>
</evidence>
<dbReference type="Gene3D" id="3.40.50.300">
    <property type="entry name" value="P-loop containing nucleotide triphosphate hydrolases"/>
    <property type="match status" value="1"/>
</dbReference>
<comment type="similarity">
    <text evidence="1">Belongs to the helicase family.</text>
</comment>
<dbReference type="SUPFAM" id="SSF52540">
    <property type="entry name" value="P-loop containing nucleoside triphosphate hydrolases"/>
    <property type="match status" value="1"/>
</dbReference>
<proteinExistence type="inferred from homology"/>
<keyword evidence="6" id="KW-1185">Reference proteome</keyword>
<keyword evidence="1" id="KW-0233">DNA recombination</keyword>
<feature type="domain" description="Tc1-like transposase DDE" evidence="4">
    <location>
        <begin position="7"/>
        <end position="147"/>
    </location>
</feature>
<dbReference type="EMBL" id="CP092883">
    <property type="protein sequence ID" value="UYV82118.1"/>
    <property type="molecule type" value="Genomic_DNA"/>
</dbReference>
<evidence type="ECO:0000259" key="3">
    <source>
        <dbReference type="Pfam" id="PF05970"/>
    </source>
</evidence>
<accession>A0ABY6LM19</accession>
<keyword evidence="1" id="KW-0227">DNA damage</keyword>
<dbReference type="InterPro" id="IPR027417">
    <property type="entry name" value="P-loop_NTPase"/>
</dbReference>
<dbReference type="PANTHER" id="PTHR10492">
    <property type="match status" value="1"/>
</dbReference>
<organism evidence="5 6">
    <name type="scientific">Cordylochernes scorpioides</name>
    <dbReference type="NCBI Taxonomy" id="51811"/>
    <lineage>
        <taxon>Eukaryota</taxon>
        <taxon>Metazoa</taxon>
        <taxon>Ecdysozoa</taxon>
        <taxon>Arthropoda</taxon>
        <taxon>Chelicerata</taxon>
        <taxon>Arachnida</taxon>
        <taxon>Pseudoscorpiones</taxon>
        <taxon>Cheliferoidea</taxon>
        <taxon>Chernetidae</taxon>
        <taxon>Cordylochernes</taxon>
    </lineage>
</organism>
<feature type="domain" description="DNA helicase Pif1-like DEAD-box helicase" evidence="3">
    <location>
        <begin position="188"/>
        <end position="390"/>
    </location>
</feature>
<dbReference type="EC" id="5.6.2.3" evidence="1"/>
<keyword evidence="1" id="KW-0547">Nucleotide-binding</keyword>
<name>A0ABY6LM19_9ARAC</name>
<evidence type="ECO:0000313" key="5">
    <source>
        <dbReference type="EMBL" id="UYV82118.1"/>
    </source>
</evidence>
<keyword evidence="1" id="KW-0347">Helicase</keyword>
<feature type="region of interest" description="Disordered" evidence="2">
    <location>
        <begin position="432"/>
        <end position="451"/>
    </location>
</feature>
<keyword evidence="1" id="KW-0067">ATP-binding</keyword>
<dbReference type="Pfam" id="PF05970">
    <property type="entry name" value="PIF1"/>
    <property type="match status" value="1"/>
</dbReference>
<protein>
    <recommendedName>
        <fullName evidence="1">ATP-dependent DNA helicase</fullName>
        <ecNumber evidence="1">5.6.2.3</ecNumber>
    </recommendedName>
</protein>
<dbReference type="Pfam" id="PF13358">
    <property type="entry name" value="DDE_3"/>
    <property type="match status" value="1"/>
</dbReference>
<keyword evidence="1" id="KW-0234">DNA repair</keyword>
<evidence type="ECO:0000259" key="4">
    <source>
        <dbReference type="Pfam" id="PF13358"/>
    </source>
</evidence>
<keyword evidence="1" id="KW-0378">Hydrolase</keyword>
<comment type="catalytic activity">
    <reaction evidence="1">
        <text>ATP + H2O = ADP + phosphate + H(+)</text>
        <dbReference type="Rhea" id="RHEA:13065"/>
        <dbReference type="ChEBI" id="CHEBI:15377"/>
        <dbReference type="ChEBI" id="CHEBI:15378"/>
        <dbReference type="ChEBI" id="CHEBI:30616"/>
        <dbReference type="ChEBI" id="CHEBI:43474"/>
        <dbReference type="ChEBI" id="CHEBI:456216"/>
        <dbReference type="EC" id="5.6.2.3"/>
    </reaction>
</comment>
<evidence type="ECO:0000256" key="2">
    <source>
        <dbReference type="SAM" id="MobiDB-lite"/>
    </source>
</evidence>
<sequence>MAEWNEIVSTDESRFCLQHHVGRIRVWRHRGVRMLNSCEMHRHTGPAPGIMVLGGIGYHTRLSLVRIADTLNSQRYISEVLEPVVLPYSKGLPTAIFQQDNARSHVAHIVQRFFVNRQIELLSWPARSPDLSPKENMWSKVAQRLSQITSQNATPDQLWQRVEAAWSAVPQEHIQSLFEPMPRRVAASIVNTIVDSVNTNPRCFFIDWPGGTDKTFYVYSILILCVRAVGKIVIPMASTGIAATLLSGGQTVHSRFKLPIPLLENSVSSISVNSSEAERIRRSSLIIWDEAPMAHYRALEIVDRLLRDIMHCGLAFGGKFVVLGGDFRQVLPVVSRASRAEIVAACIKRSKLWPLFVILRLTLNMRAGIDAQSFSQWFPKVGDGDLPTDQQGLISLPDSCIFQGGDLVQKIFGSLYSDITALSKSRWSKKEQSRCKRRNIRHSDRPTDRDT</sequence>
<evidence type="ECO:0000313" key="6">
    <source>
        <dbReference type="Proteomes" id="UP001235939"/>
    </source>
</evidence>
<dbReference type="Proteomes" id="UP001235939">
    <property type="component" value="Chromosome 21"/>
</dbReference>
<dbReference type="InterPro" id="IPR038717">
    <property type="entry name" value="Tc1-like_DDE_dom"/>
</dbReference>
<gene>
    <name evidence="5" type="ORF">LAZ67_21000942</name>
</gene>
<reference evidence="5 6" key="1">
    <citation type="submission" date="2022-01" db="EMBL/GenBank/DDBJ databases">
        <title>A chromosomal length assembly of Cordylochernes scorpioides.</title>
        <authorList>
            <person name="Zeh D."/>
            <person name="Zeh J."/>
        </authorList>
    </citation>
    <scope>NUCLEOTIDE SEQUENCE [LARGE SCALE GENOMIC DNA]</scope>
    <source>
        <strain evidence="5">IN4F17</strain>
        <tissue evidence="5">Whole Body</tissue>
    </source>
</reference>
<dbReference type="InterPro" id="IPR036397">
    <property type="entry name" value="RNaseH_sf"/>
</dbReference>
<comment type="cofactor">
    <cofactor evidence="1">
        <name>Mg(2+)</name>
        <dbReference type="ChEBI" id="CHEBI:18420"/>
    </cofactor>
</comment>